<proteinExistence type="predicted"/>
<dbReference type="AlphaFoldDB" id="A0A4C1UJ19"/>
<name>A0A4C1UJ19_EUMVA</name>
<comment type="caution">
    <text evidence="2">The sequence shown here is derived from an EMBL/GenBank/DDBJ whole genome shotgun (WGS) entry which is preliminary data.</text>
</comment>
<reference evidence="2 3" key="1">
    <citation type="journal article" date="2019" name="Commun. Biol.">
        <title>The bagworm genome reveals a unique fibroin gene that provides high tensile strength.</title>
        <authorList>
            <person name="Kono N."/>
            <person name="Nakamura H."/>
            <person name="Ohtoshi R."/>
            <person name="Tomita M."/>
            <person name="Numata K."/>
            <person name="Arakawa K."/>
        </authorList>
    </citation>
    <scope>NUCLEOTIDE SEQUENCE [LARGE SCALE GENOMIC DNA]</scope>
</reference>
<evidence type="ECO:0000313" key="3">
    <source>
        <dbReference type="Proteomes" id="UP000299102"/>
    </source>
</evidence>
<accession>A0A4C1UJ19</accession>
<feature type="region of interest" description="Disordered" evidence="1">
    <location>
        <begin position="1"/>
        <end position="22"/>
    </location>
</feature>
<keyword evidence="3" id="KW-1185">Reference proteome</keyword>
<dbReference type="EMBL" id="BGZK01000181">
    <property type="protein sequence ID" value="GBP26473.1"/>
    <property type="molecule type" value="Genomic_DNA"/>
</dbReference>
<organism evidence="2 3">
    <name type="scientific">Eumeta variegata</name>
    <name type="common">Bagworm moth</name>
    <name type="synonym">Eumeta japonica</name>
    <dbReference type="NCBI Taxonomy" id="151549"/>
    <lineage>
        <taxon>Eukaryota</taxon>
        <taxon>Metazoa</taxon>
        <taxon>Ecdysozoa</taxon>
        <taxon>Arthropoda</taxon>
        <taxon>Hexapoda</taxon>
        <taxon>Insecta</taxon>
        <taxon>Pterygota</taxon>
        <taxon>Neoptera</taxon>
        <taxon>Endopterygota</taxon>
        <taxon>Lepidoptera</taxon>
        <taxon>Glossata</taxon>
        <taxon>Ditrysia</taxon>
        <taxon>Tineoidea</taxon>
        <taxon>Psychidae</taxon>
        <taxon>Oiketicinae</taxon>
        <taxon>Eumeta</taxon>
    </lineage>
</organism>
<evidence type="ECO:0000256" key="1">
    <source>
        <dbReference type="SAM" id="MobiDB-lite"/>
    </source>
</evidence>
<evidence type="ECO:0000313" key="2">
    <source>
        <dbReference type="EMBL" id="GBP26473.1"/>
    </source>
</evidence>
<gene>
    <name evidence="2" type="ORF">EVAR_85975_1</name>
</gene>
<sequence length="126" mass="14277">MVDNKDANTNVQSNSKREKPKLPVCHQQIQFTKIQVQKEKPKLSVLNHQKRIRKGAHERNELTNERNVLTGLSDRWRSHLLGMASVCFIRTRLHDASPSHCVASLSVSLTHGKHVCLVSISLIILP</sequence>
<dbReference type="Proteomes" id="UP000299102">
    <property type="component" value="Unassembled WGS sequence"/>
</dbReference>
<protein>
    <submittedName>
        <fullName evidence="2">Uncharacterized protein</fullName>
    </submittedName>
</protein>